<dbReference type="Proteomes" id="UP000228596">
    <property type="component" value="Unassembled WGS sequence"/>
</dbReference>
<evidence type="ECO:0000313" key="3">
    <source>
        <dbReference type="Proteomes" id="UP000228596"/>
    </source>
</evidence>
<gene>
    <name evidence="2" type="ORF">COT77_02650</name>
</gene>
<evidence type="ECO:0000259" key="1">
    <source>
        <dbReference type="Pfam" id="PF18930"/>
    </source>
</evidence>
<evidence type="ECO:0000313" key="2">
    <source>
        <dbReference type="EMBL" id="PIT97243.1"/>
    </source>
</evidence>
<reference evidence="3" key="1">
    <citation type="submission" date="2017-09" db="EMBL/GenBank/DDBJ databases">
        <title>Depth-based differentiation of microbial function through sediment-hosted aquifers and enrichment of novel symbionts in the deep terrestrial subsurface.</title>
        <authorList>
            <person name="Probst A.J."/>
            <person name="Ladd B."/>
            <person name="Jarett J.K."/>
            <person name="Geller-Mcgrath D.E."/>
            <person name="Sieber C.M.K."/>
            <person name="Emerson J.B."/>
            <person name="Anantharaman K."/>
            <person name="Thomas B.C."/>
            <person name="Malmstrom R."/>
            <person name="Stieglmeier M."/>
            <person name="Klingl A."/>
            <person name="Woyke T."/>
            <person name="Ryan C.M."/>
            <person name="Banfield J.F."/>
        </authorList>
    </citation>
    <scope>NUCLEOTIDE SEQUENCE [LARGE SCALE GENOMIC DNA]</scope>
</reference>
<dbReference type="Pfam" id="PF18930">
    <property type="entry name" value="DUF5679"/>
    <property type="match status" value="1"/>
</dbReference>
<feature type="domain" description="DUF5679" evidence="1">
    <location>
        <begin position="10"/>
        <end position="48"/>
    </location>
</feature>
<comment type="caution">
    <text evidence="2">The sequence shown here is derived from an EMBL/GenBank/DDBJ whole genome shotgun (WGS) entry which is preliminary data.</text>
</comment>
<organism evidence="2 3">
    <name type="scientific">Candidatus Berkelbacteria bacterium CG10_big_fil_rev_8_21_14_0_10_41_12</name>
    <dbReference type="NCBI Taxonomy" id="1974513"/>
    <lineage>
        <taxon>Bacteria</taxon>
        <taxon>Candidatus Berkelbacteria</taxon>
    </lineage>
</organism>
<dbReference type="AlphaFoldDB" id="A0A2M6WWR2"/>
<accession>A0A2M6WWR2</accession>
<protein>
    <recommendedName>
        <fullName evidence="1">DUF5679 domain-containing protein</fullName>
    </recommendedName>
</protein>
<name>A0A2M6WWR2_9BACT</name>
<sequence>MSDEPMTARCMRCKENKEMKDIEEVPMKNGGTMAKGVCVDCGCKMCKFLGKKKEKEEEE</sequence>
<dbReference type="InterPro" id="IPR044044">
    <property type="entry name" value="DUF5679"/>
</dbReference>
<proteinExistence type="predicted"/>
<dbReference type="EMBL" id="PEZV01000027">
    <property type="protein sequence ID" value="PIT97243.1"/>
    <property type="molecule type" value="Genomic_DNA"/>
</dbReference>